<dbReference type="Proteomes" id="UP000032361">
    <property type="component" value="Unassembled WGS sequence"/>
</dbReference>
<dbReference type="PANTHER" id="PTHR43471:SF1">
    <property type="entry name" value="ABC TRANSPORTER PERMEASE PROTEIN NOSY-RELATED"/>
    <property type="match status" value="1"/>
</dbReference>
<dbReference type="STRING" id="1382798.PK35_01455"/>
<dbReference type="PATRIC" id="fig|1382798.3.peg.294"/>
<gene>
    <name evidence="2" type="ORF">PK35_01455</name>
</gene>
<feature type="transmembrane region" description="Helical" evidence="1">
    <location>
        <begin position="239"/>
        <end position="257"/>
    </location>
</feature>
<proteinExistence type="predicted"/>
<keyword evidence="3" id="KW-1185">Reference proteome</keyword>
<keyword evidence="1" id="KW-0812">Transmembrane</keyword>
<sequence length="468" mass="53407">MMKNIVLKELKELIRDGRFKIASIILLVLLLIATVTGVNQYKKNTEQYSISKTKERNIWETQSEKNPHSAAHYGTYAFKPQFALSLFDYGVTQYTGSSIFLEAHNRNEASFSEASDQTSLARFGTLSINFVLIYLFPLIIILIGYNAYTKEFELKTFTLLKSQSVHPVKLALGKWLATFLPILLLTALVFITTGIILSNLQGVAFFSWMSLSVLFFTYTLYYAVITTLTVLISMWSKSSGVSLVSSLVIWVLFSFITPKIATNFANSNHPYPSKSEFASRIAEDKQKGLDGHNPWSKAAKQLEIETLKEYGVDSISQLPFNYAGYRMQKGEEFEAQVYDKHYSILNDIAVNQNQTYKNLSFISPFVPIRFLSMDIANTSNNLHWKFTQAAEAYRLEKQKFLNYDIKDNMKVGERGYTMGADKFKKLPKFKFTPPLLSEILSENRQNILFIALWLVLPFIGLIMTSKKI</sequence>
<reference evidence="2 3" key="1">
    <citation type="journal article" date="2015" name="Antonie Van Leeuwenhoek">
        <title>Tamlana nanhaiensis sp. nov., isolated from surface seawater collected from the South China Sea.</title>
        <authorList>
            <person name="Liu X."/>
            <person name="Lai Q."/>
            <person name="Du Y."/>
            <person name="Li G."/>
            <person name="Sun F."/>
            <person name="Shao Z."/>
        </authorList>
    </citation>
    <scope>NUCLEOTIDE SEQUENCE [LARGE SCALE GENOMIC DNA]</scope>
    <source>
        <strain evidence="2 3">FHC16</strain>
    </source>
</reference>
<name>A0A0D7W634_9FLAO</name>
<protein>
    <submittedName>
        <fullName evidence="2">Membrane protein</fullName>
    </submittedName>
</protein>
<evidence type="ECO:0000313" key="3">
    <source>
        <dbReference type="Proteomes" id="UP000032361"/>
    </source>
</evidence>
<feature type="transmembrane region" description="Helical" evidence="1">
    <location>
        <begin position="203"/>
        <end position="232"/>
    </location>
</feature>
<dbReference type="InterPro" id="IPR021913">
    <property type="entry name" value="DUF3526"/>
</dbReference>
<feature type="transmembrane region" description="Helical" evidence="1">
    <location>
        <begin position="175"/>
        <end position="197"/>
    </location>
</feature>
<evidence type="ECO:0000256" key="1">
    <source>
        <dbReference type="SAM" id="Phobius"/>
    </source>
</evidence>
<feature type="transmembrane region" description="Helical" evidence="1">
    <location>
        <begin position="21"/>
        <end position="41"/>
    </location>
</feature>
<comment type="caution">
    <text evidence="2">The sequence shown here is derived from an EMBL/GenBank/DDBJ whole genome shotgun (WGS) entry which is preliminary data.</text>
</comment>
<keyword evidence="1" id="KW-1133">Transmembrane helix</keyword>
<evidence type="ECO:0000313" key="2">
    <source>
        <dbReference type="EMBL" id="KJD34489.1"/>
    </source>
</evidence>
<dbReference type="EMBL" id="JTDV01000001">
    <property type="protein sequence ID" value="KJD34489.1"/>
    <property type="molecule type" value="Genomic_DNA"/>
</dbReference>
<feature type="transmembrane region" description="Helical" evidence="1">
    <location>
        <begin position="447"/>
        <end position="464"/>
    </location>
</feature>
<organism evidence="2 3">
    <name type="scientific">Neotamlana nanhaiensis</name>
    <dbReference type="NCBI Taxonomy" id="1382798"/>
    <lineage>
        <taxon>Bacteria</taxon>
        <taxon>Pseudomonadati</taxon>
        <taxon>Bacteroidota</taxon>
        <taxon>Flavobacteriia</taxon>
        <taxon>Flavobacteriales</taxon>
        <taxon>Flavobacteriaceae</taxon>
        <taxon>Neotamlana</taxon>
    </lineage>
</organism>
<dbReference type="PANTHER" id="PTHR43471">
    <property type="entry name" value="ABC TRANSPORTER PERMEASE"/>
    <property type="match status" value="1"/>
</dbReference>
<feature type="transmembrane region" description="Helical" evidence="1">
    <location>
        <begin position="126"/>
        <end position="148"/>
    </location>
</feature>
<accession>A0A0D7W634</accession>
<dbReference type="AlphaFoldDB" id="A0A0D7W634"/>
<dbReference type="Pfam" id="PF12040">
    <property type="entry name" value="DUF3526"/>
    <property type="match status" value="1"/>
</dbReference>
<keyword evidence="1" id="KW-0472">Membrane</keyword>